<name>A0A367WNX3_9PROT</name>
<reference evidence="1 2" key="1">
    <citation type="submission" date="2014-07" db="EMBL/GenBank/DDBJ databases">
        <title>Draft genome sequence of Thalassospira profundimaris PR54-5.</title>
        <authorList>
            <person name="Lai Q."/>
            <person name="Shao Z."/>
        </authorList>
    </citation>
    <scope>NUCLEOTIDE SEQUENCE [LARGE SCALE GENOMIC DNA]</scope>
    <source>
        <strain evidence="1 2">PR54-5</strain>
    </source>
</reference>
<dbReference type="AlphaFoldDB" id="A0A367WNX3"/>
<dbReference type="EMBL" id="JPWI01000015">
    <property type="protein sequence ID" value="RCK43176.1"/>
    <property type="molecule type" value="Genomic_DNA"/>
</dbReference>
<evidence type="ECO:0000313" key="1">
    <source>
        <dbReference type="EMBL" id="RCK43176.1"/>
    </source>
</evidence>
<organism evidence="1 2">
    <name type="scientific">Thalassospira profundimaris</name>
    <dbReference type="NCBI Taxonomy" id="502049"/>
    <lineage>
        <taxon>Bacteria</taxon>
        <taxon>Pseudomonadati</taxon>
        <taxon>Pseudomonadota</taxon>
        <taxon>Alphaproteobacteria</taxon>
        <taxon>Rhodospirillales</taxon>
        <taxon>Thalassospiraceae</taxon>
        <taxon>Thalassospira</taxon>
    </lineage>
</organism>
<dbReference type="Proteomes" id="UP000252255">
    <property type="component" value="Unassembled WGS sequence"/>
</dbReference>
<evidence type="ECO:0000313" key="2">
    <source>
        <dbReference type="Proteomes" id="UP000252255"/>
    </source>
</evidence>
<gene>
    <name evidence="1" type="ORF">TH30_19330</name>
</gene>
<comment type="caution">
    <text evidence="1">The sequence shown here is derived from an EMBL/GenBank/DDBJ whole genome shotgun (WGS) entry which is preliminary data.</text>
</comment>
<protein>
    <submittedName>
        <fullName evidence="1">Uncharacterized protein</fullName>
    </submittedName>
</protein>
<sequence length="72" mass="7787">MKSRTDSTANPPCKLASPVLPGFFLCLKTKRPTAWGQTAGLGRGKPKHPLLKVEIGSKASIVTKVIMLQEKQ</sequence>
<accession>A0A367WNX3</accession>
<proteinExistence type="predicted"/>